<evidence type="ECO:0000256" key="2">
    <source>
        <dbReference type="ARBA" id="ARBA00023125"/>
    </source>
</evidence>
<proteinExistence type="predicted"/>
<dbReference type="PANTHER" id="PTHR46796:SF13">
    <property type="entry name" value="HTH-TYPE TRANSCRIPTIONAL ACTIVATOR RHAS"/>
    <property type="match status" value="1"/>
</dbReference>
<dbReference type="GO" id="GO:0043565">
    <property type="term" value="F:sequence-specific DNA binding"/>
    <property type="evidence" value="ECO:0007669"/>
    <property type="project" value="InterPro"/>
</dbReference>
<accession>A0A3P1SLA4</accession>
<dbReference type="PROSITE" id="PS01124">
    <property type="entry name" value="HTH_ARAC_FAMILY_2"/>
    <property type="match status" value="1"/>
</dbReference>
<dbReference type="Pfam" id="PF20240">
    <property type="entry name" value="DUF6597"/>
    <property type="match status" value="1"/>
</dbReference>
<evidence type="ECO:0000259" key="4">
    <source>
        <dbReference type="PROSITE" id="PS01124"/>
    </source>
</evidence>
<dbReference type="InterPro" id="IPR009057">
    <property type="entry name" value="Homeodomain-like_sf"/>
</dbReference>
<dbReference type="OrthoDB" id="9809338at2"/>
<name>A0A3P1SLA4_9GAMM</name>
<dbReference type="EMBL" id="RQXV01000010">
    <property type="protein sequence ID" value="RRC97719.1"/>
    <property type="molecule type" value="Genomic_DNA"/>
</dbReference>
<dbReference type="InterPro" id="IPR018060">
    <property type="entry name" value="HTH_AraC"/>
</dbReference>
<organism evidence="5 6">
    <name type="scientific">Amphritea balenae</name>
    <dbReference type="NCBI Taxonomy" id="452629"/>
    <lineage>
        <taxon>Bacteria</taxon>
        <taxon>Pseudomonadati</taxon>
        <taxon>Pseudomonadota</taxon>
        <taxon>Gammaproteobacteria</taxon>
        <taxon>Oceanospirillales</taxon>
        <taxon>Oceanospirillaceae</taxon>
        <taxon>Amphritea</taxon>
    </lineage>
</organism>
<comment type="caution">
    <text evidence="5">The sequence shown here is derived from an EMBL/GenBank/DDBJ whole genome shotgun (WGS) entry which is preliminary data.</text>
</comment>
<evidence type="ECO:0000256" key="3">
    <source>
        <dbReference type="ARBA" id="ARBA00023163"/>
    </source>
</evidence>
<keyword evidence="1" id="KW-0805">Transcription regulation</keyword>
<dbReference type="Proteomes" id="UP000267535">
    <property type="component" value="Unassembled WGS sequence"/>
</dbReference>
<dbReference type="InterPro" id="IPR050204">
    <property type="entry name" value="AraC_XylS_family_regulators"/>
</dbReference>
<keyword evidence="6" id="KW-1185">Reference proteome</keyword>
<dbReference type="InterPro" id="IPR046532">
    <property type="entry name" value="DUF6597"/>
</dbReference>
<dbReference type="SUPFAM" id="SSF46689">
    <property type="entry name" value="Homeodomain-like"/>
    <property type="match status" value="1"/>
</dbReference>
<dbReference type="GO" id="GO:0003700">
    <property type="term" value="F:DNA-binding transcription factor activity"/>
    <property type="evidence" value="ECO:0007669"/>
    <property type="project" value="InterPro"/>
</dbReference>
<dbReference type="Pfam" id="PF12833">
    <property type="entry name" value="HTH_18"/>
    <property type="match status" value="1"/>
</dbReference>
<dbReference type="PANTHER" id="PTHR46796">
    <property type="entry name" value="HTH-TYPE TRANSCRIPTIONAL ACTIVATOR RHAS-RELATED"/>
    <property type="match status" value="1"/>
</dbReference>
<reference evidence="5 6" key="1">
    <citation type="submission" date="2018-11" db="EMBL/GenBank/DDBJ databases">
        <title>The draft genome sequence of Amphritea balenae JAMM 1525T.</title>
        <authorList>
            <person name="Fang Z."/>
            <person name="Zhang Y."/>
            <person name="Han X."/>
        </authorList>
    </citation>
    <scope>NUCLEOTIDE SEQUENCE [LARGE SCALE GENOMIC DNA]</scope>
    <source>
        <strain evidence="5 6">JAMM 1525</strain>
    </source>
</reference>
<keyword evidence="3" id="KW-0804">Transcription</keyword>
<dbReference type="AlphaFoldDB" id="A0A3P1SLA4"/>
<sequence length="301" mass="34735">MYINGDRLVPFMYWREVEQEWYRLLMSQLSEINFRQFQPCPELSPYIQSYWSIKRSAAKDTAPAFFLHPDGGTGLVFNFADAWWLDGENFDSTYLFSGPTQHTSRLNLTGNIDAFGIRFYPGMAYPFLRQSLAEIQTHIAPSESIFNSIPLTEVMDQLHSADALINRIAAIERHLIRRLRLTKHDLNCISYSLRWLNQQQGQATISDLSAQCSISQRQLERSFKNKVGMSAKQYNKLLRVRNSRTLIHAQSQNRTDTKSTSLSDIALMAGYYDQPHFNREFKSVIGISPGQFMKKVINNSQ</sequence>
<protein>
    <submittedName>
        <fullName evidence="5">AraC family transcriptional regulator</fullName>
    </submittedName>
</protein>
<feature type="domain" description="HTH araC/xylS-type" evidence="4">
    <location>
        <begin position="190"/>
        <end position="295"/>
    </location>
</feature>
<keyword evidence="2" id="KW-0238">DNA-binding</keyword>
<gene>
    <name evidence="5" type="ORF">EHS89_16185</name>
</gene>
<evidence type="ECO:0000313" key="5">
    <source>
        <dbReference type="EMBL" id="RRC97719.1"/>
    </source>
</evidence>
<evidence type="ECO:0000313" key="6">
    <source>
        <dbReference type="Proteomes" id="UP000267535"/>
    </source>
</evidence>
<evidence type="ECO:0000256" key="1">
    <source>
        <dbReference type="ARBA" id="ARBA00023015"/>
    </source>
</evidence>
<dbReference type="SMART" id="SM00342">
    <property type="entry name" value="HTH_ARAC"/>
    <property type="match status" value="1"/>
</dbReference>
<dbReference type="Gene3D" id="1.10.10.60">
    <property type="entry name" value="Homeodomain-like"/>
    <property type="match status" value="1"/>
</dbReference>